<dbReference type="InterPro" id="IPR013249">
    <property type="entry name" value="RNA_pol_sigma70_r4_t2"/>
</dbReference>
<evidence type="ECO:0000313" key="8">
    <source>
        <dbReference type="EMBL" id="SFG75556.1"/>
    </source>
</evidence>
<evidence type="ECO:0000259" key="7">
    <source>
        <dbReference type="Pfam" id="PF08281"/>
    </source>
</evidence>
<name>A0A1I2UL37_9CORY</name>
<dbReference type="Gene3D" id="1.10.1740.10">
    <property type="match status" value="1"/>
</dbReference>
<comment type="similarity">
    <text evidence="1">Belongs to the sigma-70 factor family. ECF subfamily.</text>
</comment>
<dbReference type="InterPro" id="IPR039425">
    <property type="entry name" value="RNA_pol_sigma-70-like"/>
</dbReference>
<dbReference type="SUPFAM" id="SSF88946">
    <property type="entry name" value="Sigma2 domain of RNA polymerase sigma factors"/>
    <property type="match status" value="1"/>
</dbReference>
<dbReference type="InterPro" id="IPR014284">
    <property type="entry name" value="RNA_pol_sigma-70_dom"/>
</dbReference>
<dbReference type="InterPro" id="IPR007627">
    <property type="entry name" value="RNA_pol_sigma70_r2"/>
</dbReference>
<feature type="domain" description="RNA polymerase sigma-70 region 2" evidence="6">
    <location>
        <begin position="48"/>
        <end position="114"/>
    </location>
</feature>
<dbReference type="InterPro" id="IPR013324">
    <property type="entry name" value="RNA_pol_sigma_r3/r4-like"/>
</dbReference>
<dbReference type="InterPro" id="IPR013325">
    <property type="entry name" value="RNA_pol_sigma_r2"/>
</dbReference>
<evidence type="ECO:0000256" key="5">
    <source>
        <dbReference type="ARBA" id="ARBA00023163"/>
    </source>
</evidence>
<keyword evidence="9" id="KW-1185">Reference proteome</keyword>
<dbReference type="Pfam" id="PF04542">
    <property type="entry name" value="Sigma70_r2"/>
    <property type="match status" value="1"/>
</dbReference>
<proteinExistence type="inferred from homology"/>
<dbReference type="NCBIfam" id="TIGR02937">
    <property type="entry name" value="sigma70-ECF"/>
    <property type="match status" value="1"/>
</dbReference>
<dbReference type="EMBL" id="FOPJ01000013">
    <property type="protein sequence ID" value="SFG75556.1"/>
    <property type="molecule type" value="Genomic_DNA"/>
</dbReference>
<dbReference type="GO" id="GO:0016987">
    <property type="term" value="F:sigma factor activity"/>
    <property type="evidence" value="ECO:0007669"/>
    <property type="project" value="UniProtKB-KW"/>
</dbReference>
<evidence type="ECO:0000313" key="9">
    <source>
        <dbReference type="Proteomes" id="UP000199065"/>
    </source>
</evidence>
<accession>A0A1I2UL37</accession>
<feature type="domain" description="RNA polymerase sigma factor 70 region 4 type 2" evidence="7">
    <location>
        <begin position="147"/>
        <end position="198"/>
    </location>
</feature>
<dbReference type="AlphaFoldDB" id="A0A1I2UL37"/>
<dbReference type="STRING" id="185761.SAMN05660282_01847"/>
<keyword evidence="3" id="KW-0731">Sigma factor</keyword>
<dbReference type="Proteomes" id="UP000199065">
    <property type="component" value="Unassembled WGS sequence"/>
</dbReference>
<evidence type="ECO:0000256" key="2">
    <source>
        <dbReference type="ARBA" id="ARBA00023015"/>
    </source>
</evidence>
<dbReference type="PANTHER" id="PTHR43133">
    <property type="entry name" value="RNA POLYMERASE ECF-TYPE SIGMA FACTO"/>
    <property type="match status" value="1"/>
</dbReference>
<keyword evidence="5" id="KW-0804">Transcription</keyword>
<gene>
    <name evidence="8" type="ORF">SAMN05660282_01847</name>
</gene>
<protein>
    <submittedName>
        <fullName evidence="8">RNA polymerase sigma-70 factor, ECF subfamily</fullName>
    </submittedName>
</protein>
<evidence type="ECO:0000256" key="3">
    <source>
        <dbReference type="ARBA" id="ARBA00023082"/>
    </source>
</evidence>
<keyword evidence="4" id="KW-0238">DNA-binding</keyword>
<dbReference type="OrthoDB" id="9780326at2"/>
<evidence type="ECO:0000259" key="6">
    <source>
        <dbReference type="Pfam" id="PF04542"/>
    </source>
</evidence>
<evidence type="ECO:0000256" key="4">
    <source>
        <dbReference type="ARBA" id="ARBA00023125"/>
    </source>
</evidence>
<dbReference type="Pfam" id="PF08281">
    <property type="entry name" value="Sigma70_r4_2"/>
    <property type="match status" value="1"/>
</dbReference>
<dbReference type="GO" id="GO:0003677">
    <property type="term" value="F:DNA binding"/>
    <property type="evidence" value="ECO:0007669"/>
    <property type="project" value="UniProtKB-KW"/>
</dbReference>
<sequence length="206" mass="23391">MLFGHSSPTKAKEYQGLSGLRLRGYRRLSDVDLVQAYLAGDCRAFGEIVRRHHQKLLWVARRYGHNEDDAHDIVQEALFKASTSLHQYRCEAALGTWLYRLVANQGFDFLRHRSQRETPIIDSGDVRADANPLLMDAQRRDIDLHLLLKHALQKLDIKQQAAMVLVDLLGHSVTTAAQLQGVAPGTIKSRRARARVHLQRELADAR</sequence>
<keyword evidence="2" id="KW-0805">Transcription regulation</keyword>
<dbReference type="SUPFAM" id="SSF88659">
    <property type="entry name" value="Sigma3 and sigma4 domains of RNA polymerase sigma factors"/>
    <property type="match status" value="1"/>
</dbReference>
<dbReference type="InterPro" id="IPR036388">
    <property type="entry name" value="WH-like_DNA-bd_sf"/>
</dbReference>
<dbReference type="GO" id="GO:0006352">
    <property type="term" value="P:DNA-templated transcription initiation"/>
    <property type="evidence" value="ECO:0007669"/>
    <property type="project" value="InterPro"/>
</dbReference>
<organism evidence="8 9">
    <name type="scientific">Corynebacterium spheniscorum</name>
    <dbReference type="NCBI Taxonomy" id="185761"/>
    <lineage>
        <taxon>Bacteria</taxon>
        <taxon>Bacillati</taxon>
        <taxon>Actinomycetota</taxon>
        <taxon>Actinomycetes</taxon>
        <taxon>Mycobacteriales</taxon>
        <taxon>Corynebacteriaceae</taxon>
        <taxon>Corynebacterium</taxon>
    </lineage>
</organism>
<reference evidence="8 9" key="1">
    <citation type="submission" date="2016-10" db="EMBL/GenBank/DDBJ databases">
        <authorList>
            <person name="de Groot N.N."/>
        </authorList>
    </citation>
    <scope>NUCLEOTIDE SEQUENCE [LARGE SCALE GENOMIC DNA]</scope>
    <source>
        <strain>J11</strain>
        <strain evidence="9">PG 39</strain>
    </source>
</reference>
<dbReference type="RefSeq" id="WP_092286650.1">
    <property type="nucleotide sequence ID" value="NZ_FOPJ01000013.1"/>
</dbReference>
<evidence type="ECO:0000256" key="1">
    <source>
        <dbReference type="ARBA" id="ARBA00010641"/>
    </source>
</evidence>
<dbReference type="PANTHER" id="PTHR43133:SF50">
    <property type="entry name" value="ECF RNA POLYMERASE SIGMA FACTOR SIGM"/>
    <property type="match status" value="1"/>
</dbReference>
<dbReference type="Gene3D" id="1.10.10.10">
    <property type="entry name" value="Winged helix-like DNA-binding domain superfamily/Winged helix DNA-binding domain"/>
    <property type="match status" value="1"/>
</dbReference>